<dbReference type="PANTHER" id="PTHR43677">
    <property type="entry name" value="SHORT-CHAIN DEHYDROGENASE/REDUCTASE"/>
    <property type="match status" value="1"/>
</dbReference>
<evidence type="ECO:0000313" key="3">
    <source>
        <dbReference type="Proteomes" id="UP000441585"/>
    </source>
</evidence>
<dbReference type="GO" id="GO:0016491">
    <property type="term" value="F:oxidoreductase activity"/>
    <property type="evidence" value="ECO:0007669"/>
    <property type="project" value="InterPro"/>
</dbReference>
<dbReference type="SUPFAM" id="SSF51735">
    <property type="entry name" value="NAD(P)-binding Rossmann-fold domains"/>
    <property type="match status" value="1"/>
</dbReference>
<evidence type="ECO:0000313" key="2">
    <source>
        <dbReference type="EMBL" id="MRX53072.1"/>
    </source>
</evidence>
<dbReference type="Gene3D" id="3.40.50.720">
    <property type="entry name" value="NAD(P)-binding Rossmann-like Domain"/>
    <property type="match status" value="1"/>
</dbReference>
<dbReference type="Gene3D" id="3.90.180.10">
    <property type="entry name" value="Medium-chain alcohol dehydrogenases, catalytic domain"/>
    <property type="match status" value="1"/>
</dbReference>
<dbReference type="InterPro" id="IPR013154">
    <property type="entry name" value="ADH-like_N"/>
</dbReference>
<dbReference type="CDD" id="cd08241">
    <property type="entry name" value="QOR1"/>
    <property type="match status" value="1"/>
</dbReference>
<accession>A0A6I2M6R6</accession>
<name>A0A6I2M6R6_9BACI</name>
<comment type="caution">
    <text evidence="2">The sequence shown here is derived from an EMBL/GenBank/DDBJ whole genome shotgun (WGS) entry which is preliminary data.</text>
</comment>
<protein>
    <submittedName>
        <fullName evidence="2">Zinc-binding dehydrogenase</fullName>
    </submittedName>
</protein>
<dbReference type="InterPro" id="IPR011032">
    <property type="entry name" value="GroES-like_sf"/>
</dbReference>
<dbReference type="RefSeq" id="WP_070876821.1">
    <property type="nucleotide sequence ID" value="NZ_CAJGAA010000001.1"/>
</dbReference>
<dbReference type="InterPro" id="IPR036291">
    <property type="entry name" value="NAD(P)-bd_dom_sf"/>
</dbReference>
<dbReference type="InterPro" id="IPR013149">
    <property type="entry name" value="ADH-like_C"/>
</dbReference>
<dbReference type="InterPro" id="IPR051397">
    <property type="entry name" value="Zn-ADH-like_protein"/>
</dbReference>
<evidence type="ECO:0000259" key="1">
    <source>
        <dbReference type="SMART" id="SM00829"/>
    </source>
</evidence>
<dbReference type="InterPro" id="IPR020843">
    <property type="entry name" value="ER"/>
</dbReference>
<dbReference type="Pfam" id="PF00107">
    <property type="entry name" value="ADH_zinc_N"/>
    <property type="match status" value="1"/>
</dbReference>
<gene>
    <name evidence="2" type="ORF">GJU41_03745</name>
</gene>
<dbReference type="PANTHER" id="PTHR43677:SF4">
    <property type="entry name" value="QUINONE OXIDOREDUCTASE-LIKE PROTEIN 2"/>
    <property type="match status" value="1"/>
</dbReference>
<dbReference type="EMBL" id="WKKF01000001">
    <property type="protein sequence ID" value="MRX53072.1"/>
    <property type="molecule type" value="Genomic_DNA"/>
</dbReference>
<keyword evidence="3" id="KW-1185">Reference proteome</keyword>
<dbReference type="SUPFAM" id="SSF50129">
    <property type="entry name" value="GroES-like"/>
    <property type="match status" value="1"/>
</dbReference>
<dbReference type="AlphaFoldDB" id="A0A6I2M6R6"/>
<feature type="domain" description="Enoyl reductase (ER)" evidence="1">
    <location>
        <begin position="11"/>
        <end position="324"/>
    </location>
</feature>
<reference evidence="2 3" key="1">
    <citation type="submission" date="2019-11" db="EMBL/GenBank/DDBJ databases">
        <title>Bacillus idriensis genome.</title>
        <authorList>
            <person name="Konopka E.N."/>
            <person name="Newman J.D."/>
        </authorList>
    </citation>
    <scope>NUCLEOTIDE SEQUENCE [LARGE SCALE GENOMIC DNA]</scope>
    <source>
        <strain evidence="2 3">DSM 19097</strain>
    </source>
</reference>
<organism evidence="2 3">
    <name type="scientific">Metabacillus idriensis</name>
    <dbReference type="NCBI Taxonomy" id="324768"/>
    <lineage>
        <taxon>Bacteria</taxon>
        <taxon>Bacillati</taxon>
        <taxon>Bacillota</taxon>
        <taxon>Bacilli</taxon>
        <taxon>Bacillales</taxon>
        <taxon>Bacillaceae</taxon>
        <taxon>Metabacillus</taxon>
    </lineage>
</organism>
<dbReference type="Pfam" id="PF08240">
    <property type="entry name" value="ADH_N"/>
    <property type="match status" value="1"/>
</dbReference>
<dbReference type="Proteomes" id="UP000441585">
    <property type="component" value="Unassembled WGS sequence"/>
</dbReference>
<proteinExistence type="predicted"/>
<sequence length="326" mass="35847">MRSWFVTSIGDPNEALEIREIERETTAKGEVVVKVKAFALNFFDILQCQGKYQEKPVLPFTPGAEVAGVIEKVGEGVSLSVGQRVLATPVLPNGGYSEVIVVKEENVFPVADELSYEEAAAMYITYHTAYYALYTKANLKPFETILVHAGSGGVGSAAIQIGKALGAKVIATAGSIEKLEMCKKIGADVVINYREEDFIQRVKKETAGYGADVIFDPVGGNVFHQSRKCVAFDGRLLIIGFAGGTIPEAPMNHALIKNYSLIGVHFGYFRKLFPDKVKVAHEKLMELYREGKIKPLIYDSYSFEEVPDALQQLGSRKTWGKLIVRT</sequence>
<dbReference type="SMART" id="SM00829">
    <property type="entry name" value="PKS_ER"/>
    <property type="match status" value="1"/>
</dbReference>